<dbReference type="Pfam" id="PF05130">
    <property type="entry name" value="FlgN"/>
    <property type="match status" value="1"/>
</dbReference>
<dbReference type="Gene3D" id="1.20.58.300">
    <property type="entry name" value="FlgN-like"/>
    <property type="match status" value="1"/>
</dbReference>
<comment type="function">
    <text evidence="1">Required for the efficient initiation of filament assembly.</text>
</comment>
<keyword evidence="5" id="KW-1185">Reference proteome</keyword>
<dbReference type="AlphaFoldDB" id="E3BID4"/>
<evidence type="ECO:0000256" key="1">
    <source>
        <dbReference type="ARBA" id="ARBA00002397"/>
    </source>
</evidence>
<accession>E3BID4</accession>
<protein>
    <recommendedName>
        <fullName evidence="6">Molecular chaperone</fullName>
    </recommendedName>
</protein>
<evidence type="ECO:0000256" key="2">
    <source>
        <dbReference type="ARBA" id="ARBA00007703"/>
    </source>
</evidence>
<sequence>MAALKSLVDFQLKNAQELIQVLSDEKHAITSRNSQEIEKCAHRKIALINQLQTTDQRIGVHPDIDSLQTDDELAKTVKRIQLLVDDCKQENLINGEALQRAQLSFNKLNNLMQQTQGKLGMTYDAGGQTKNVTTLGTNLKA</sequence>
<evidence type="ECO:0000256" key="3">
    <source>
        <dbReference type="ARBA" id="ARBA00022795"/>
    </source>
</evidence>
<dbReference type="STRING" id="796620.VIBC2010_08902"/>
<evidence type="ECO:0000313" key="5">
    <source>
        <dbReference type="Proteomes" id="UP000002943"/>
    </source>
</evidence>
<dbReference type="eggNOG" id="ENOG5033AIS">
    <property type="taxonomic scope" value="Bacteria"/>
</dbReference>
<comment type="caution">
    <text evidence="4">The sequence shown here is derived from an EMBL/GenBank/DDBJ whole genome shotgun (WGS) entry which is preliminary data.</text>
</comment>
<dbReference type="EMBL" id="AEIU01000063">
    <property type="protein sequence ID" value="EFP97142.1"/>
    <property type="molecule type" value="Genomic_DNA"/>
</dbReference>
<dbReference type="InterPro" id="IPR007809">
    <property type="entry name" value="FlgN-like"/>
</dbReference>
<dbReference type="GO" id="GO:0044780">
    <property type="term" value="P:bacterial-type flagellum assembly"/>
    <property type="evidence" value="ECO:0007669"/>
    <property type="project" value="InterPro"/>
</dbReference>
<name>E3BID4_9VIBR</name>
<organism evidence="4 5">
    <name type="scientific">Vibrio caribbeanicus ATCC BAA-2122</name>
    <dbReference type="NCBI Taxonomy" id="796620"/>
    <lineage>
        <taxon>Bacteria</taxon>
        <taxon>Pseudomonadati</taxon>
        <taxon>Pseudomonadota</taxon>
        <taxon>Gammaproteobacteria</taxon>
        <taxon>Vibrionales</taxon>
        <taxon>Vibrionaceae</taxon>
        <taxon>Vibrio</taxon>
    </lineage>
</organism>
<dbReference type="RefSeq" id="WP_009600766.1">
    <property type="nucleotide sequence ID" value="NZ_AEIU01000063.1"/>
</dbReference>
<reference evidence="4 5" key="1">
    <citation type="journal article" date="2012" name="Int. J. Syst. Evol. Microbiol.">
        <title>Vibrio caribbeanicus sp. nov., isolated from the marine sponge Scleritoderma cyanea.</title>
        <authorList>
            <person name="Hoffmann M."/>
            <person name="Monday S.R."/>
            <person name="Allard M.W."/>
            <person name="Strain E.A."/>
            <person name="Whittaker P."/>
            <person name="Naum M."/>
            <person name="McCarthy P.J."/>
            <person name="Lopez J.V."/>
            <person name="Fischer M."/>
            <person name="Brown E.W."/>
        </authorList>
    </citation>
    <scope>NUCLEOTIDE SEQUENCE [LARGE SCALE GENOMIC DNA]</scope>
    <source>
        <strain evidence="4 5">ATCC BAA-2122</strain>
    </source>
</reference>
<evidence type="ECO:0008006" key="6">
    <source>
        <dbReference type="Google" id="ProtNLM"/>
    </source>
</evidence>
<dbReference type="OrthoDB" id="5900563at2"/>
<dbReference type="Proteomes" id="UP000002943">
    <property type="component" value="Unassembled WGS sequence"/>
</dbReference>
<comment type="similarity">
    <text evidence="2">Belongs to the FlgN family.</text>
</comment>
<dbReference type="SUPFAM" id="SSF140566">
    <property type="entry name" value="FlgN-like"/>
    <property type="match status" value="1"/>
</dbReference>
<gene>
    <name evidence="4" type="ORF">VIBC2010_08902</name>
</gene>
<dbReference type="InterPro" id="IPR036679">
    <property type="entry name" value="FlgN-like_sf"/>
</dbReference>
<keyword evidence="3" id="KW-1005">Bacterial flagellum biogenesis</keyword>
<proteinExistence type="inferred from homology"/>
<evidence type="ECO:0000313" key="4">
    <source>
        <dbReference type="EMBL" id="EFP97142.1"/>
    </source>
</evidence>